<dbReference type="InterPro" id="IPR038225">
    <property type="entry name" value="TagF_sf"/>
</dbReference>
<proteinExistence type="predicted"/>
<dbReference type="PIRSF" id="PIRSF029287">
    <property type="entry name" value="UCP029287"/>
    <property type="match status" value="1"/>
</dbReference>
<dbReference type="EMBL" id="CP136513">
    <property type="protein sequence ID" value="WOD20076.1"/>
    <property type="molecule type" value="Genomic_DNA"/>
</dbReference>
<dbReference type="InterPro" id="IPR017748">
    <property type="entry name" value="TagF"/>
</dbReference>
<dbReference type="Gene3D" id="3.40.1730.10">
    <property type="entry name" value="pa0076 domain"/>
    <property type="match status" value="1"/>
</dbReference>
<accession>A0ABZ0ETY2</accession>
<protein>
    <submittedName>
        <fullName evidence="1">Type VI secretion system-associated protein TagF</fullName>
    </submittedName>
</protein>
<keyword evidence="2" id="KW-1185">Reference proteome</keyword>
<evidence type="ECO:0000313" key="1">
    <source>
        <dbReference type="EMBL" id="WOD20076.1"/>
    </source>
</evidence>
<dbReference type="NCBIfam" id="TIGR03373">
    <property type="entry name" value="VI_minor_4"/>
    <property type="match status" value="1"/>
</dbReference>
<sequence>MSASIFPEPGFFGKVRTHGDFVSRRLPAEFLRPWDRGLQENMLAAQQRFGAQWLPLYLNAPVWCFALGPHVYGVNAWAGVLMPGVDRVGRYFPFTIAQAFEGAELGRRLSGAQGWYDRLTQLALTTLTPEFSLDGFDEALRAVKFSGGNQEATPWRLAVRNASDDGFATLLVKAAIAGQGIWWTEGSPDLAASARICAGAMSGLRFASLLDVGTNEWDSIVELTLQ</sequence>
<gene>
    <name evidence="1" type="primary">tagF</name>
    <name evidence="1" type="ORF">RW095_28170</name>
</gene>
<dbReference type="Pfam" id="PF09867">
    <property type="entry name" value="TagF_N"/>
    <property type="match status" value="1"/>
</dbReference>
<organism evidence="1 2">
    <name type="scientific">Paraburkholderia kirstenboschensis</name>
    <dbReference type="NCBI Taxonomy" id="1245436"/>
    <lineage>
        <taxon>Bacteria</taxon>
        <taxon>Pseudomonadati</taxon>
        <taxon>Pseudomonadota</taxon>
        <taxon>Betaproteobacteria</taxon>
        <taxon>Burkholderiales</taxon>
        <taxon>Burkholderiaceae</taxon>
        <taxon>Paraburkholderia</taxon>
    </lineage>
</organism>
<dbReference type="RefSeq" id="WP_317022052.1">
    <property type="nucleotide sequence ID" value="NZ_CP136513.1"/>
</dbReference>
<reference evidence="1 2" key="1">
    <citation type="submission" date="2023-10" db="EMBL/GenBank/DDBJ databases">
        <title>Surface-active antibiotics is a multifunctional adaptation for post-fire microbes.</title>
        <authorList>
            <person name="Liu M.D."/>
            <person name="Du Y."/>
            <person name="Koupaei S.K."/>
            <person name="Kim N.R."/>
            <person name="Zhang W."/>
            <person name="Traxler M.F."/>
        </authorList>
    </citation>
    <scope>NUCLEOTIDE SEQUENCE [LARGE SCALE GENOMIC DNA]</scope>
    <source>
        <strain evidence="1 2">F3</strain>
    </source>
</reference>
<evidence type="ECO:0000313" key="2">
    <source>
        <dbReference type="Proteomes" id="UP001302652"/>
    </source>
</evidence>
<name>A0ABZ0ETY2_9BURK</name>
<dbReference type="Proteomes" id="UP001302652">
    <property type="component" value="Chromosome 1"/>
</dbReference>